<evidence type="ECO:0000256" key="6">
    <source>
        <dbReference type="ARBA" id="ARBA00042646"/>
    </source>
</evidence>
<evidence type="ECO:0000256" key="2">
    <source>
        <dbReference type="ARBA" id="ARBA00023002"/>
    </source>
</evidence>
<feature type="compositionally biased region" description="Basic and acidic residues" evidence="11">
    <location>
        <begin position="1534"/>
        <end position="1545"/>
    </location>
</feature>
<dbReference type="SUPFAM" id="SSF48371">
    <property type="entry name" value="ARM repeat"/>
    <property type="match status" value="1"/>
</dbReference>
<comment type="catalytic activity">
    <reaction evidence="8">
        <text>D-glyceraldehyde 3-phosphate + NADP(+) + H2O = (2R)-3-phosphoglycerate + NADPH + 2 H(+)</text>
        <dbReference type="Rhea" id="RHEA:14669"/>
        <dbReference type="ChEBI" id="CHEBI:15377"/>
        <dbReference type="ChEBI" id="CHEBI:15378"/>
        <dbReference type="ChEBI" id="CHEBI:57783"/>
        <dbReference type="ChEBI" id="CHEBI:58272"/>
        <dbReference type="ChEBI" id="CHEBI:58349"/>
        <dbReference type="ChEBI" id="CHEBI:59776"/>
        <dbReference type="EC" id="1.2.1.9"/>
    </reaction>
</comment>
<evidence type="ECO:0000256" key="3">
    <source>
        <dbReference type="ARBA" id="ARBA00038980"/>
    </source>
</evidence>
<evidence type="ECO:0000256" key="10">
    <source>
        <dbReference type="RuleBase" id="RU003345"/>
    </source>
</evidence>
<evidence type="ECO:0000256" key="1">
    <source>
        <dbReference type="ARBA" id="ARBA00009986"/>
    </source>
</evidence>
<keyword evidence="14" id="KW-1185">Reference proteome</keyword>
<sequence length="1578" mass="170461">MAGTGVFAELVDGDGVFKYYSSGEWKKSSSGKSVPIINPTTRQPHFKVQACTQEEVNKLMEEAKTAQKLWAKTPLWKRAELLHKAAALLKEHKVPIAECLVKEIAKPSKDAATEAVRSGDLVSYCAEEGVRILGEGKFLVSDSFPGNERTKYCLTAKIPLGVILAIPPFNYPVNLAVSKIAPALIAGNSIVLKPPTQGAVAALHMVHCFHLAGFPKGLISCVTGRGSEIGDFLTMHPMVNCISFTGGDTGIAISQKAGMIPLQMELSGKDACIILDDADLDLAAANIVKGGFSYSGQRCTAVKVVLVMESVANALVDKVKAKVAKLTVGLPEDDSDITPVVTESSANFIEGLVVDAKQKGATFCQEYRREGNLIWPLLLDNVRSDMRIAWEEPFGPVLPVIRITSVEEGIHHCNASNFGLQGCVFTRDISKAILISDAMETGTVQINSAPARGPDHFPFQGLKDSGIGSQGITNSINMMTKIKTTVISSPHSKSLCIETTLGQEVFALKKVGVEDLIGIFNKATKPLVIKGEGHQIPFDFIFSGGGRLDISAQPFDFASEIARTLKPEGFAVLHTKVITAKSLIEEEPLKPWISLRRNIKNVKYLPSIVDLSRSGKKNRKTLTLSRVKSPSPSLVESTFGFTFYGFSREFVEKKAMTASEKELELQLMEAGNRLLEPPSSVAELIPLLDQVESCLSRVEQSPSQSMQNALSPSLKALVAEHLFGHPDDDVKVAVAACISEITRITAPDAPFDDDQMREVFQLIVSSLKNLSDKSSRSFIKRTSILETVAKVRSCVVMLDLECDALIIEMFQNFLKAIRDYHAEAVFTSMVTIMTLVLEESEDIPTELLSPILSSVKKDNEEVLPVARKLAEKVLENCASKLQPYLTQAVENLGISFDDYSSIVASICGATAVTVERDDAAVGKLLDDKSIPADAPLEKAAQGDKKIPKEAVPIEQVALVNEKSPVPVACNGIMQTADSISVKKQEDDHIAYKSENETSTAAEPDLLEAEKVVDPDVKLVQSTREKERKPDSKLIEPSDSSHVDEKEVETIPDRKHDSKDDAGSPCRDVSVDGDVSSENRRETDFQHSSPKAIEDKSTDVASQTPSGTVVDDGHSKRVSRPKKKDSVSKETTSSVDDVSKKAYEGASDSEAKSNRRPGKKGATVFSNKDNAPVSVDKTKKESDTASDSEAKSLKKSSKKVSCSGNNLDKSSVKQLGDKKRRTQGKVAPEKDGTKNSTKNDDEEVIGSPKSVKPNKQDSHVEGTPKTTSKRKHMPSKEKASDSMEYGENLVGLKVKVWWPKDREFYEGFIHSFDSAKKKHKVHYNDGDEEILNLKREKWAVIEDESGSDEEGAANPPSPDGSSDIGRPQKKKAKTADPSSKKAKMDASPKRGGGTSSGKSKGSATKSGCKTKEDAKVDGKSKDGSKSVSKSGNDSVAKSKDHITPKTVSKPVDSASKVDKKSKNEESGETPKSTKSKDDGSATPKASSKLKQDIPKTANSKQETPKISSQSKGKPLKSGAKSNSNGTGKSKSGSSKVKESESVKESSTDSAKVVGSVKRKAPSLLKVQGSDSKSGKKRQR</sequence>
<feature type="compositionally biased region" description="Basic and acidic residues" evidence="11">
    <location>
        <begin position="1454"/>
        <end position="1464"/>
    </location>
</feature>
<comment type="similarity">
    <text evidence="1 10">Belongs to the aldehyde dehydrogenase family.</text>
</comment>
<feature type="region of interest" description="Disordered" evidence="11">
    <location>
        <begin position="1314"/>
        <end position="1578"/>
    </location>
</feature>
<reference evidence="13 14" key="1">
    <citation type="submission" date="2023-03" db="EMBL/GenBank/DDBJ databases">
        <title>WGS of Gossypium arboreum.</title>
        <authorList>
            <person name="Yu D."/>
        </authorList>
    </citation>
    <scope>NUCLEOTIDE SEQUENCE [LARGE SCALE GENOMIC DNA]</scope>
    <source>
        <tissue evidence="13">Leaf</tissue>
    </source>
</reference>
<feature type="domain" description="Aldehyde dehydrogenase" evidence="12">
    <location>
        <begin position="25"/>
        <end position="484"/>
    </location>
</feature>
<dbReference type="CDD" id="cd20404">
    <property type="entry name" value="Tudor_Agenet_AtEML-like"/>
    <property type="match status" value="1"/>
</dbReference>
<dbReference type="Gene3D" id="2.30.30.140">
    <property type="match status" value="1"/>
</dbReference>
<feature type="compositionally biased region" description="Basic and acidic residues" evidence="11">
    <location>
        <begin position="1136"/>
        <end position="1152"/>
    </location>
</feature>
<dbReference type="InterPro" id="IPR016161">
    <property type="entry name" value="Ald_DH/histidinol_DH"/>
</dbReference>
<feature type="compositionally biased region" description="Basic and acidic residues" evidence="11">
    <location>
        <begin position="1408"/>
        <end position="1423"/>
    </location>
</feature>
<dbReference type="Gene3D" id="3.40.605.10">
    <property type="entry name" value="Aldehyde Dehydrogenase, Chain A, domain 1"/>
    <property type="match status" value="1"/>
</dbReference>
<feature type="compositionally biased region" description="Basic and acidic residues" evidence="11">
    <location>
        <begin position="1175"/>
        <end position="1191"/>
    </location>
</feature>
<dbReference type="SUPFAM" id="SSF63748">
    <property type="entry name" value="Tudor/PWWP/MBT"/>
    <property type="match status" value="1"/>
</dbReference>
<evidence type="ECO:0000256" key="11">
    <source>
        <dbReference type="SAM" id="MobiDB-lite"/>
    </source>
</evidence>
<feature type="compositionally biased region" description="Low complexity" evidence="11">
    <location>
        <begin position="1515"/>
        <end position="1533"/>
    </location>
</feature>
<feature type="compositionally biased region" description="Basic and acidic residues" evidence="11">
    <location>
        <begin position="1007"/>
        <end position="1061"/>
    </location>
</feature>
<evidence type="ECO:0000259" key="12">
    <source>
        <dbReference type="Pfam" id="PF00171"/>
    </source>
</evidence>
<dbReference type="EC" id="1.2.1.9" evidence="3"/>
<dbReference type="Gene3D" id="3.40.309.10">
    <property type="entry name" value="Aldehyde Dehydrogenase, Chain A, domain 2"/>
    <property type="match status" value="1"/>
</dbReference>
<feature type="compositionally biased region" description="Polar residues" evidence="11">
    <location>
        <begin position="1495"/>
        <end position="1510"/>
    </location>
</feature>
<protein>
    <recommendedName>
        <fullName evidence="4">NADP-dependent glyceraldehyde-3-phosphate dehydrogenase</fullName>
        <ecNumber evidence="3">1.2.1.9</ecNumber>
    </recommendedName>
    <alternativeName>
        <fullName evidence="5">Glyceraldehyde-3-phosphate dehydrogenase [NADP(+)]</fullName>
    </alternativeName>
    <alternativeName>
        <fullName evidence="6">Non-phosphorylating glyceraldehyde 3-phosphate dehydrogenase</fullName>
    </alternativeName>
    <alternativeName>
        <fullName evidence="7">Triosephosphate dehydrogenase</fullName>
    </alternativeName>
</protein>
<dbReference type="InterPro" id="IPR016163">
    <property type="entry name" value="Ald_DH_C"/>
</dbReference>
<evidence type="ECO:0000256" key="8">
    <source>
        <dbReference type="ARBA" id="ARBA00049186"/>
    </source>
</evidence>
<evidence type="ECO:0000313" key="13">
    <source>
        <dbReference type="EMBL" id="KAK5830256.1"/>
    </source>
</evidence>
<dbReference type="InterPro" id="IPR051020">
    <property type="entry name" value="ALDH-related_metabolic_enz"/>
</dbReference>
<organism evidence="13 14">
    <name type="scientific">Gossypium arboreum</name>
    <name type="common">Tree cotton</name>
    <name type="synonym">Gossypium nanking</name>
    <dbReference type="NCBI Taxonomy" id="29729"/>
    <lineage>
        <taxon>Eukaryota</taxon>
        <taxon>Viridiplantae</taxon>
        <taxon>Streptophyta</taxon>
        <taxon>Embryophyta</taxon>
        <taxon>Tracheophyta</taxon>
        <taxon>Spermatophyta</taxon>
        <taxon>Magnoliopsida</taxon>
        <taxon>eudicotyledons</taxon>
        <taxon>Gunneridae</taxon>
        <taxon>Pentapetalae</taxon>
        <taxon>rosids</taxon>
        <taxon>malvids</taxon>
        <taxon>Malvales</taxon>
        <taxon>Malvaceae</taxon>
        <taxon>Malvoideae</taxon>
        <taxon>Gossypium</taxon>
    </lineage>
</organism>
<evidence type="ECO:0000313" key="14">
    <source>
        <dbReference type="Proteomes" id="UP001358586"/>
    </source>
</evidence>
<feature type="compositionally biased region" description="Basic and acidic residues" evidence="11">
    <location>
        <begin position="1377"/>
        <end position="1387"/>
    </location>
</feature>
<feature type="active site" evidence="9">
    <location>
        <position position="265"/>
    </location>
</feature>
<comment type="caution">
    <text evidence="13">The sequence shown here is derived from an EMBL/GenBank/DDBJ whole genome shotgun (WGS) entry which is preliminary data.</text>
</comment>
<dbReference type="CDD" id="cd07082">
    <property type="entry name" value="ALDH_F11_NP-GAPDH"/>
    <property type="match status" value="1"/>
</dbReference>
<feature type="region of interest" description="Disordered" evidence="11">
    <location>
        <begin position="993"/>
        <end position="1285"/>
    </location>
</feature>
<dbReference type="SUPFAM" id="SSF53720">
    <property type="entry name" value="ALDH-like"/>
    <property type="match status" value="1"/>
</dbReference>
<evidence type="ECO:0000256" key="4">
    <source>
        <dbReference type="ARBA" id="ARBA00040853"/>
    </source>
</evidence>
<dbReference type="PANTHER" id="PTHR42991">
    <property type="entry name" value="ALDEHYDE DEHYDROGENASE"/>
    <property type="match status" value="1"/>
</dbReference>
<name>A0ABR0PTQ8_GOSAR</name>
<dbReference type="InterPro" id="IPR015590">
    <property type="entry name" value="Aldehyde_DH_dom"/>
</dbReference>
<evidence type="ECO:0000256" key="5">
    <source>
        <dbReference type="ARBA" id="ARBA00042470"/>
    </source>
</evidence>
<dbReference type="Pfam" id="PF00171">
    <property type="entry name" value="Aldedh"/>
    <property type="match status" value="1"/>
</dbReference>
<keyword evidence="2 10" id="KW-0560">Oxidoreductase</keyword>
<dbReference type="EMBL" id="JARKNE010000005">
    <property type="protein sequence ID" value="KAK5830256.1"/>
    <property type="molecule type" value="Genomic_DNA"/>
</dbReference>
<feature type="compositionally biased region" description="Acidic residues" evidence="11">
    <location>
        <begin position="1340"/>
        <end position="1350"/>
    </location>
</feature>
<dbReference type="InterPro" id="IPR016162">
    <property type="entry name" value="Ald_DH_N"/>
</dbReference>
<dbReference type="PANTHER" id="PTHR42991:SF11">
    <property type="entry name" value="NADP-DEPENDENT GLYCERALDEHYDE-3-PHOSPHATE DEHYDROGENASE"/>
    <property type="match status" value="1"/>
</dbReference>
<dbReference type="PROSITE" id="PS00070">
    <property type="entry name" value="ALDEHYDE_DEHYDR_CYS"/>
    <property type="match status" value="1"/>
</dbReference>
<gene>
    <name evidence="13" type="ORF">PVK06_014050</name>
</gene>
<dbReference type="Pfam" id="PF20168">
    <property type="entry name" value="PDS5"/>
    <property type="match status" value="1"/>
</dbReference>
<feature type="compositionally biased region" description="Low complexity" evidence="11">
    <location>
        <begin position="1424"/>
        <end position="1434"/>
    </location>
</feature>
<proteinExistence type="inferred from homology"/>
<feature type="compositionally biased region" description="Polar residues" evidence="11">
    <location>
        <begin position="1203"/>
        <end position="1212"/>
    </location>
</feature>
<dbReference type="Proteomes" id="UP001358586">
    <property type="component" value="Chromosome 5"/>
</dbReference>
<accession>A0ABR0PTQ8</accession>
<dbReference type="InterPro" id="IPR016024">
    <property type="entry name" value="ARM-type_fold"/>
</dbReference>
<feature type="compositionally biased region" description="Basic and acidic residues" evidence="11">
    <location>
        <begin position="1330"/>
        <end position="1339"/>
    </location>
</feature>
<evidence type="ECO:0000256" key="9">
    <source>
        <dbReference type="PROSITE-ProRule" id="PRU10007"/>
    </source>
</evidence>
<dbReference type="InterPro" id="IPR016160">
    <property type="entry name" value="Ald_DH_CS_CYS"/>
</dbReference>
<dbReference type="PROSITE" id="PS00687">
    <property type="entry name" value="ALDEHYDE_DEHYDR_GLU"/>
    <property type="match status" value="1"/>
</dbReference>
<feature type="compositionally biased region" description="Low complexity" evidence="11">
    <location>
        <begin position="1395"/>
        <end position="1406"/>
    </location>
</feature>
<feature type="compositionally biased region" description="Basic and acidic residues" evidence="11">
    <location>
        <begin position="1226"/>
        <end position="1238"/>
    </location>
</feature>
<dbReference type="InterPro" id="IPR029510">
    <property type="entry name" value="Ald_DH_CS_GLU"/>
</dbReference>
<evidence type="ECO:0000256" key="7">
    <source>
        <dbReference type="ARBA" id="ARBA00043052"/>
    </source>
</evidence>